<proteinExistence type="predicted"/>
<reference evidence="4 5" key="1">
    <citation type="submission" date="2024-10" db="EMBL/GenBank/DDBJ databases">
        <authorList>
            <person name="Ratan Roy A."/>
            <person name="Morales Sandoval P.H."/>
            <person name="De Los Santos Villalobos S."/>
            <person name="Chakraborty S."/>
            <person name="Mukherjee J."/>
        </authorList>
    </citation>
    <scope>NUCLEOTIDE SEQUENCE [LARGE SCALE GENOMIC DNA]</scope>
    <source>
        <strain evidence="4 5">S1</strain>
    </source>
</reference>
<dbReference type="RefSeq" id="WP_377967348.1">
    <property type="nucleotide sequence ID" value="NZ_JBHZOL010000098.1"/>
</dbReference>
<dbReference type="PANTHER" id="PTHR19848">
    <property type="entry name" value="WD40 REPEAT PROTEIN"/>
    <property type="match status" value="1"/>
</dbReference>
<feature type="repeat" description="WD" evidence="3">
    <location>
        <begin position="55"/>
        <end position="96"/>
    </location>
</feature>
<feature type="repeat" description="WD" evidence="3">
    <location>
        <begin position="271"/>
        <end position="303"/>
    </location>
</feature>
<protein>
    <submittedName>
        <fullName evidence="4">WD40 repeat domain-containing protein</fullName>
    </submittedName>
</protein>
<dbReference type="SMART" id="SM00320">
    <property type="entry name" value="WD40"/>
    <property type="match status" value="8"/>
</dbReference>
<keyword evidence="2" id="KW-0677">Repeat</keyword>
<dbReference type="Pfam" id="PF00400">
    <property type="entry name" value="WD40"/>
    <property type="match status" value="5"/>
</dbReference>
<dbReference type="InterPro" id="IPR001680">
    <property type="entry name" value="WD40_rpt"/>
</dbReference>
<accession>A0ABW6IJ38</accession>
<dbReference type="SUPFAM" id="SSF50978">
    <property type="entry name" value="WD40 repeat-like"/>
    <property type="match status" value="1"/>
</dbReference>
<comment type="caution">
    <text evidence="4">The sequence shown here is derived from an EMBL/GenBank/DDBJ whole genome shotgun (WGS) entry which is preliminary data.</text>
</comment>
<dbReference type="PROSITE" id="PS50082">
    <property type="entry name" value="WD_REPEATS_2"/>
    <property type="match status" value="3"/>
</dbReference>
<evidence type="ECO:0000313" key="5">
    <source>
        <dbReference type="Proteomes" id="UP001600165"/>
    </source>
</evidence>
<keyword evidence="1 3" id="KW-0853">WD repeat</keyword>
<dbReference type="InterPro" id="IPR036322">
    <property type="entry name" value="WD40_repeat_dom_sf"/>
</dbReference>
<dbReference type="Proteomes" id="UP001600165">
    <property type="component" value="Unassembled WGS sequence"/>
</dbReference>
<sequence length="355" mass="38235">MRSTASITATATWQTTLADYVTAIAWSPNGHWLAAASAAGEVMMGSPPGQLIALRSPQNAAISSLAFSADSQFLAAVGQAGEVTVWQVASSAHRIQWQQTYAGVWLDQLAWHPQQNLLAVGVGSQVELWQIPTGDRLASLDFQASSVLNLVWHPSGDSLAVSGHGGIKVWQTHQWQKAAQLIQVPGASIAAAWSQEGRYLGSGNLDRTLTVVEWGSPPPWLMQGFPGKVRQVCWSMPPTSGSAPLLAAACAEGITVWERETTQRGWRSRVLQHHQDTVIAIAFQPHSQLLASASREGQIALWQNGKQLAQTLKNFRQGVSCLVWHPAGDRLVVGGSAGKLQIWHLTQRQAKGFGA</sequence>
<organism evidence="4 5">
    <name type="scientific">Almyronema epifaneia S1</name>
    <dbReference type="NCBI Taxonomy" id="2991925"/>
    <lineage>
        <taxon>Bacteria</taxon>
        <taxon>Bacillati</taxon>
        <taxon>Cyanobacteriota</taxon>
        <taxon>Cyanophyceae</taxon>
        <taxon>Nodosilineales</taxon>
        <taxon>Nodosilineaceae</taxon>
        <taxon>Almyronema</taxon>
        <taxon>Almyronema epifaneia</taxon>
    </lineage>
</organism>
<dbReference type="PANTHER" id="PTHR19848:SF8">
    <property type="entry name" value="F-BOX AND WD REPEAT DOMAIN CONTAINING 7"/>
    <property type="match status" value="1"/>
</dbReference>
<dbReference type="EMBL" id="JBHZOL010000098">
    <property type="protein sequence ID" value="MFE4108029.1"/>
    <property type="molecule type" value="Genomic_DNA"/>
</dbReference>
<dbReference type="Gene3D" id="2.130.10.10">
    <property type="entry name" value="YVTN repeat-like/Quinoprotein amine dehydrogenase"/>
    <property type="match status" value="2"/>
</dbReference>
<evidence type="ECO:0000256" key="1">
    <source>
        <dbReference type="ARBA" id="ARBA00022574"/>
    </source>
</evidence>
<feature type="repeat" description="WD" evidence="3">
    <location>
        <begin position="312"/>
        <end position="345"/>
    </location>
</feature>
<evidence type="ECO:0000256" key="2">
    <source>
        <dbReference type="ARBA" id="ARBA00022737"/>
    </source>
</evidence>
<keyword evidence="5" id="KW-1185">Reference proteome</keyword>
<dbReference type="PROSITE" id="PS50294">
    <property type="entry name" value="WD_REPEATS_REGION"/>
    <property type="match status" value="1"/>
</dbReference>
<dbReference type="InterPro" id="IPR015943">
    <property type="entry name" value="WD40/YVTN_repeat-like_dom_sf"/>
</dbReference>
<evidence type="ECO:0000313" key="4">
    <source>
        <dbReference type="EMBL" id="MFE4108029.1"/>
    </source>
</evidence>
<name>A0ABW6IJ38_9CYAN</name>
<evidence type="ECO:0000256" key="3">
    <source>
        <dbReference type="PROSITE-ProRule" id="PRU00221"/>
    </source>
</evidence>
<gene>
    <name evidence="4" type="ORF">ACFVKH_17230</name>
</gene>